<dbReference type="SUPFAM" id="SSF56235">
    <property type="entry name" value="N-terminal nucleophile aminohydrolases (Ntn hydrolases)"/>
    <property type="match status" value="1"/>
</dbReference>
<evidence type="ECO:0000259" key="10">
    <source>
        <dbReference type="PROSITE" id="PS51278"/>
    </source>
</evidence>
<evidence type="ECO:0000256" key="8">
    <source>
        <dbReference type="PIRSR" id="PIRSR001589-1"/>
    </source>
</evidence>
<proteinExistence type="inferred from homology"/>
<evidence type="ECO:0000256" key="9">
    <source>
        <dbReference type="PIRSR" id="PIRSR001589-2"/>
    </source>
</evidence>
<evidence type="ECO:0000256" key="2">
    <source>
        <dbReference type="ARBA" id="ARBA00005752"/>
    </source>
</evidence>
<dbReference type="InterPro" id="IPR033738">
    <property type="entry name" value="AsnB_N"/>
</dbReference>
<sequence>MCAIIGVLGEKLPSEGQFKKARDIMTHRGPDDAGIYYSLEEGVALGHRRLSIIDLSRDGHQPFISADGRFVLTYNGEIYNYLELKEELRGKYNFKTKTDIEVLLAAYVVWGEKCLERFNGMFAFALWDKKERKLFSARDRLGVKPFFYFSRKGVFYFSSEIKGLLALGAPRIPNEDIIFDYLSRGFYDHTEETFFKGIRSLRGGTALVWQRGAVRTKTFWDLAKAKPRHDGLDDKGIRGTFKEILADAIKIRFRSDVPVGINLSSGLDSNSLVYYSRKILNKDIATFSMRYPSEKYDEGGLIGGYLSEAQKKKWHTVTIKPRSVLNEAVSMNEIQDQPFGGMPTIVYAHLNKLAHKHKTTVLLEGQGMDELLAGYEYYRAEYEKDASGVPLFSHISAQKPLSQDLSVLIDTEVLNQKFLKRHTREVRLAFPFKSHLVNAQYRDIVYTKLPRVLRFNDHVSMAYGRELRLPYLDYRFVEFCFFLPVRYKINLTSQKVLMREVMGECLPDVVRARQKKAFGGVQGEWLRKYHKRAVYGLLRSASFKKREYWNHLALMRKADAFFAGEGENSFFLWQCINLELWFRKFID</sequence>
<dbReference type="GO" id="GO:0006529">
    <property type="term" value="P:asparagine biosynthetic process"/>
    <property type="evidence" value="ECO:0007669"/>
    <property type="project" value="UniProtKB-KW"/>
</dbReference>
<dbReference type="AlphaFoldDB" id="A0A1G2DI60"/>
<keyword evidence="4 9" id="KW-0547">Nucleotide-binding</keyword>
<dbReference type="InterPro" id="IPR006426">
    <property type="entry name" value="Asn_synth_AEB"/>
</dbReference>
<dbReference type="PROSITE" id="PS51278">
    <property type="entry name" value="GATASE_TYPE_2"/>
    <property type="match status" value="1"/>
</dbReference>
<evidence type="ECO:0000313" key="11">
    <source>
        <dbReference type="EMBL" id="OGZ12560.1"/>
    </source>
</evidence>
<accession>A0A1G2DI60</accession>
<reference evidence="11 12" key="1">
    <citation type="journal article" date="2016" name="Nat. Commun.">
        <title>Thousands of microbial genomes shed light on interconnected biogeochemical processes in an aquifer system.</title>
        <authorList>
            <person name="Anantharaman K."/>
            <person name="Brown C.T."/>
            <person name="Hug L.A."/>
            <person name="Sharon I."/>
            <person name="Castelle C.J."/>
            <person name="Probst A.J."/>
            <person name="Thomas B.C."/>
            <person name="Singh A."/>
            <person name="Wilkins M.J."/>
            <person name="Karaoz U."/>
            <person name="Brodie E.L."/>
            <person name="Williams K.H."/>
            <person name="Hubbard S.S."/>
            <person name="Banfield J.F."/>
        </authorList>
    </citation>
    <scope>NUCLEOTIDE SEQUENCE [LARGE SCALE GENOMIC DNA]</scope>
</reference>
<dbReference type="NCBIfam" id="TIGR01536">
    <property type="entry name" value="asn_synth_AEB"/>
    <property type="match status" value="1"/>
</dbReference>
<feature type="domain" description="Glutamine amidotransferase type-2" evidence="10">
    <location>
        <begin position="2"/>
        <end position="212"/>
    </location>
</feature>
<dbReference type="Proteomes" id="UP000178099">
    <property type="component" value="Unassembled WGS sequence"/>
</dbReference>
<dbReference type="GO" id="GO:0005524">
    <property type="term" value="F:ATP binding"/>
    <property type="evidence" value="ECO:0007669"/>
    <property type="project" value="UniProtKB-KW"/>
</dbReference>
<evidence type="ECO:0000256" key="5">
    <source>
        <dbReference type="ARBA" id="ARBA00022840"/>
    </source>
</evidence>
<dbReference type="InterPro" id="IPR017932">
    <property type="entry name" value="GATase_2_dom"/>
</dbReference>
<organism evidence="11 12">
    <name type="scientific">Candidatus Lloydbacteria bacterium RIFCSPHIGHO2_02_FULL_51_22</name>
    <dbReference type="NCBI Taxonomy" id="1798663"/>
    <lineage>
        <taxon>Bacteria</taxon>
        <taxon>Candidatus Lloydiibacteriota</taxon>
    </lineage>
</organism>
<dbReference type="InterPro" id="IPR051786">
    <property type="entry name" value="ASN_synthetase/amidase"/>
</dbReference>
<gene>
    <name evidence="11" type="ORF">A3D67_04100</name>
</gene>
<evidence type="ECO:0000256" key="3">
    <source>
        <dbReference type="ARBA" id="ARBA00012737"/>
    </source>
</evidence>
<evidence type="ECO:0000256" key="4">
    <source>
        <dbReference type="ARBA" id="ARBA00022741"/>
    </source>
</evidence>
<evidence type="ECO:0000256" key="7">
    <source>
        <dbReference type="ARBA" id="ARBA00048741"/>
    </source>
</evidence>
<comment type="similarity">
    <text evidence="2">Belongs to the asparagine synthetase family.</text>
</comment>
<protein>
    <recommendedName>
        <fullName evidence="3">asparagine synthase (glutamine-hydrolyzing)</fullName>
        <ecNumber evidence="3">6.3.5.4</ecNumber>
    </recommendedName>
</protein>
<dbReference type="EC" id="6.3.5.4" evidence="3"/>
<dbReference type="Pfam" id="PF00733">
    <property type="entry name" value="Asn_synthase"/>
    <property type="match status" value="1"/>
</dbReference>
<dbReference type="InterPro" id="IPR001962">
    <property type="entry name" value="Asn_synthase"/>
</dbReference>
<comment type="caution">
    <text evidence="11">The sequence shown here is derived from an EMBL/GenBank/DDBJ whole genome shotgun (WGS) entry which is preliminary data.</text>
</comment>
<dbReference type="Gene3D" id="3.40.50.620">
    <property type="entry name" value="HUPs"/>
    <property type="match status" value="1"/>
</dbReference>
<dbReference type="PANTHER" id="PTHR43284:SF1">
    <property type="entry name" value="ASPARAGINE SYNTHETASE"/>
    <property type="match status" value="1"/>
</dbReference>
<dbReference type="GO" id="GO:0004066">
    <property type="term" value="F:asparagine synthase (glutamine-hydrolyzing) activity"/>
    <property type="evidence" value="ECO:0007669"/>
    <property type="project" value="UniProtKB-EC"/>
</dbReference>
<keyword evidence="6 8" id="KW-0315">Glutamine amidotransferase</keyword>
<evidence type="ECO:0000256" key="1">
    <source>
        <dbReference type="ARBA" id="ARBA00005187"/>
    </source>
</evidence>
<evidence type="ECO:0000313" key="12">
    <source>
        <dbReference type="Proteomes" id="UP000178099"/>
    </source>
</evidence>
<dbReference type="Pfam" id="PF13537">
    <property type="entry name" value="GATase_7"/>
    <property type="match status" value="1"/>
</dbReference>
<feature type="binding site" evidence="9">
    <location>
        <position position="99"/>
    </location>
    <ligand>
        <name>L-glutamine</name>
        <dbReference type="ChEBI" id="CHEBI:58359"/>
    </ligand>
</feature>
<dbReference type="PIRSF" id="PIRSF001589">
    <property type="entry name" value="Asn_synthetase_glu-h"/>
    <property type="match status" value="1"/>
</dbReference>
<dbReference type="InterPro" id="IPR014729">
    <property type="entry name" value="Rossmann-like_a/b/a_fold"/>
</dbReference>
<comment type="catalytic activity">
    <reaction evidence="7">
        <text>L-aspartate + L-glutamine + ATP + H2O = L-asparagine + L-glutamate + AMP + diphosphate + H(+)</text>
        <dbReference type="Rhea" id="RHEA:12228"/>
        <dbReference type="ChEBI" id="CHEBI:15377"/>
        <dbReference type="ChEBI" id="CHEBI:15378"/>
        <dbReference type="ChEBI" id="CHEBI:29985"/>
        <dbReference type="ChEBI" id="CHEBI:29991"/>
        <dbReference type="ChEBI" id="CHEBI:30616"/>
        <dbReference type="ChEBI" id="CHEBI:33019"/>
        <dbReference type="ChEBI" id="CHEBI:58048"/>
        <dbReference type="ChEBI" id="CHEBI:58359"/>
        <dbReference type="ChEBI" id="CHEBI:456215"/>
        <dbReference type="EC" id="6.3.5.4"/>
    </reaction>
</comment>
<comment type="pathway">
    <text evidence="1">Amino-acid biosynthesis; L-asparagine biosynthesis; L-asparagine from L-aspartate (L-Gln route): step 1/1.</text>
</comment>
<dbReference type="InterPro" id="IPR029055">
    <property type="entry name" value="Ntn_hydrolases_N"/>
</dbReference>
<keyword evidence="8" id="KW-0028">Amino-acid biosynthesis</keyword>
<dbReference type="CDD" id="cd01991">
    <property type="entry name" value="Asn_synthase_B_C"/>
    <property type="match status" value="1"/>
</dbReference>
<feature type="active site" description="For GATase activity" evidence="8">
    <location>
        <position position="2"/>
    </location>
</feature>
<name>A0A1G2DI60_9BACT</name>
<dbReference type="Gene3D" id="3.60.20.10">
    <property type="entry name" value="Glutamine Phosphoribosylpyrophosphate, subunit 1, domain 1"/>
    <property type="match status" value="1"/>
</dbReference>
<keyword evidence="8" id="KW-0061">Asparagine biosynthesis</keyword>
<dbReference type="EMBL" id="MHLN01000003">
    <property type="protein sequence ID" value="OGZ12560.1"/>
    <property type="molecule type" value="Genomic_DNA"/>
</dbReference>
<evidence type="ECO:0000256" key="6">
    <source>
        <dbReference type="ARBA" id="ARBA00022962"/>
    </source>
</evidence>
<dbReference type="PANTHER" id="PTHR43284">
    <property type="entry name" value="ASPARAGINE SYNTHETASE (GLUTAMINE-HYDROLYZING)"/>
    <property type="match status" value="1"/>
</dbReference>
<keyword evidence="5 9" id="KW-0067">ATP-binding</keyword>
<dbReference type="CDD" id="cd00712">
    <property type="entry name" value="AsnB"/>
    <property type="match status" value="1"/>
</dbReference>
<dbReference type="SUPFAM" id="SSF52402">
    <property type="entry name" value="Adenine nucleotide alpha hydrolases-like"/>
    <property type="match status" value="1"/>
</dbReference>